<gene>
    <name evidence="2" type="ORF">SAMN04487937_2447</name>
</gene>
<protein>
    <recommendedName>
        <fullName evidence="1">Halobacterial output domain-containing protein</fullName>
    </recommendedName>
</protein>
<reference evidence="3" key="1">
    <citation type="submission" date="2016-10" db="EMBL/GenBank/DDBJ databases">
        <authorList>
            <person name="Varghese N."/>
            <person name="Submissions S."/>
        </authorList>
    </citation>
    <scope>NUCLEOTIDE SEQUENCE [LARGE SCALE GENOMIC DNA]</scope>
    <source>
        <strain evidence="3">RD 26</strain>
    </source>
</reference>
<dbReference type="InterPro" id="IPR040624">
    <property type="entry name" value="HalOD1"/>
</dbReference>
<evidence type="ECO:0000259" key="1">
    <source>
        <dbReference type="Pfam" id="PF18545"/>
    </source>
</evidence>
<dbReference type="RefSeq" id="WP_167603401.1">
    <property type="nucleotide sequence ID" value="NZ_FOYN01000003.1"/>
</dbReference>
<dbReference type="AlphaFoldDB" id="A0A1I6H544"/>
<organism evidence="2 3">
    <name type="scientific">Halorubrum sodomense</name>
    <dbReference type="NCBI Taxonomy" id="35743"/>
    <lineage>
        <taxon>Archaea</taxon>
        <taxon>Methanobacteriati</taxon>
        <taxon>Methanobacteriota</taxon>
        <taxon>Stenosarchaea group</taxon>
        <taxon>Halobacteria</taxon>
        <taxon>Halobacteriales</taxon>
        <taxon>Haloferacaceae</taxon>
        <taxon>Halorubrum</taxon>
    </lineage>
</organism>
<feature type="domain" description="Halobacterial output" evidence="1">
    <location>
        <begin position="6"/>
        <end position="74"/>
    </location>
</feature>
<proteinExistence type="predicted"/>
<name>A0A1I6H544_HALSD</name>
<dbReference type="Proteomes" id="UP000198932">
    <property type="component" value="Unassembled WGS sequence"/>
</dbReference>
<evidence type="ECO:0000313" key="2">
    <source>
        <dbReference type="EMBL" id="SFR49447.1"/>
    </source>
</evidence>
<keyword evidence="3" id="KW-1185">Reference proteome</keyword>
<dbReference type="Pfam" id="PF18545">
    <property type="entry name" value="HalOD1"/>
    <property type="match status" value="1"/>
</dbReference>
<sequence>MSSAHEEICVTVSETVSEARDEPVDALPPLSDAIDTDGLDAIVTGDSSHDVTVAFSYAGMAVFVYADSTVYVRPERPREDSVPGAHV</sequence>
<accession>A0A1I6H544</accession>
<evidence type="ECO:0000313" key="3">
    <source>
        <dbReference type="Proteomes" id="UP000198932"/>
    </source>
</evidence>
<dbReference type="EMBL" id="FOYN01000003">
    <property type="protein sequence ID" value="SFR49447.1"/>
    <property type="molecule type" value="Genomic_DNA"/>
</dbReference>
<dbReference type="OrthoDB" id="271604at2157"/>